<dbReference type="EMBL" id="DQ257435">
    <property type="protein sequence ID" value="ABB82993.1"/>
    <property type="molecule type" value="Genomic_DNA"/>
</dbReference>
<reference evidence="6" key="1">
    <citation type="journal article" date="2006" name="Nature">
        <title>Proteorhodopsin lateral gene transfer between marine planktonic Bacteria and Archaea.</title>
        <authorList>
            <person name="Frigaard N.U."/>
            <person name="Martinez A."/>
            <person name="Mincer T.J."/>
            <person name="DeLong E.F."/>
        </authorList>
    </citation>
    <scope>NUCLEOTIDE SEQUENCE</scope>
</reference>
<accession>Q2Q0D7</accession>
<dbReference type="GO" id="GO:0046872">
    <property type="term" value="F:metal ion binding"/>
    <property type="evidence" value="ECO:0007669"/>
    <property type="project" value="UniProtKB-KW"/>
</dbReference>
<keyword evidence="4" id="KW-0411">Iron-sulfur</keyword>
<evidence type="ECO:0000256" key="3">
    <source>
        <dbReference type="ARBA" id="ARBA00023004"/>
    </source>
</evidence>
<dbReference type="InterPro" id="IPR050157">
    <property type="entry name" value="PSI_iron-sulfur_center"/>
</dbReference>
<keyword evidence="1" id="KW-0004">4Fe-4S</keyword>
<sequence>MPVSTGTIMAHPHFLVDDDLCYGCGACVALCPTNALSMKGLLAIVEQSQCTYCELCIPSCPVDALMIEQR</sequence>
<dbReference type="Pfam" id="PF12838">
    <property type="entry name" value="Fer4_7"/>
    <property type="match status" value="1"/>
</dbReference>
<evidence type="ECO:0000313" key="6">
    <source>
        <dbReference type="EMBL" id="ABB82993.1"/>
    </source>
</evidence>
<proteinExistence type="predicted"/>
<dbReference type="PROSITE" id="PS51379">
    <property type="entry name" value="4FE4S_FER_2"/>
    <property type="match status" value="2"/>
</dbReference>
<dbReference type="InterPro" id="IPR017900">
    <property type="entry name" value="4Fe4S_Fe_S_CS"/>
</dbReference>
<dbReference type="GO" id="GO:0051539">
    <property type="term" value="F:4 iron, 4 sulfur cluster binding"/>
    <property type="evidence" value="ECO:0007669"/>
    <property type="project" value="UniProtKB-KW"/>
</dbReference>
<dbReference type="PANTHER" id="PTHR24960:SF79">
    <property type="entry name" value="PHOTOSYSTEM I IRON-SULFUR CENTER"/>
    <property type="match status" value="1"/>
</dbReference>
<evidence type="ECO:0000256" key="4">
    <source>
        <dbReference type="ARBA" id="ARBA00023014"/>
    </source>
</evidence>
<dbReference type="InterPro" id="IPR017896">
    <property type="entry name" value="4Fe4S_Fe-S-bd"/>
</dbReference>
<dbReference type="PROSITE" id="PS00198">
    <property type="entry name" value="4FE4S_FER_1"/>
    <property type="match status" value="2"/>
</dbReference>
<protein>
    <submittedName>
        <fullName evidence="6">4Fe-4S ferredoxin</fullName>
    </submittedName>
</protein>
<organism evidence="6">
    <name type="scientific">uncultured organism HF10_3D09</name>
    <dbReference type="NCBI Taxonomy" id="357603"/>
    <lineage>
        <taxon>unclassified sequences</taxon>
        <taxon>environmental samples</taxon>
    </lineage>
</organism>
<dbReference type="PANTHER" id="PTHR24960">
    <property type="entry name" value="PHOTOSYSTEM I IRON-SULFUR CENTER-RELATED"/>
    <property type="match status" value="1"/>
</dbReference>
<dbReference type="SUPFAM" id="SSF54862">
    <property type="entry name" value="4Fe-4S ferredoxins"/>
    <property type="match status" value="1"/>
</dbReference>
<dbReference type="Gene3D" id="3.30.70.20">
    <property type="match status" value="1"/>
</dbReference>
<dbReference type="AlphaFoldDB" id="Q2Q0D7"/>
<evidence type="ECO:0000259" key="5">
    <source>
        <dbReference type="PROSITE" id="PS51379"/>
    </source>
</evidence>
<feature type="domain" description="4Fe-4S ferredoxin-type" evidence="5">
    <location>
        <begin position="43"/>
        <end position="70"/>
    </location>
</feature>
<keyword evidence="3" id="KW-0408">Iron</keyword>
<evidence type="ECO:0000256" key="2">
    <source>
        <dbReference type="ARBA" id="ARBA00022723"/>
    </source>
</evidence>
<name>Q2Q0D7_9ZZZZ</name>
<feature type="domain" description="4Fe-4S ferredoxin-type" evidence="5">
    <location>
        <begin position="12"/>
        <end position="41"/>
    </location>
</feature>
<keyword evidence="2" id="KW-0479">Metal-binding</keyword>
<evidence type="ECO:0000256" key="1">
    <source>
        <dbReference type="ARBA" id="ARBA00022485"/>
    </source>
</evidence>